<gene>
    <name evidence="3" type="ORF">FD145_15</name>
</gene>
<sequence length="371" mass="41605">MENKGRQKIIAINALSAKTGGGRTYLKGLLPELAKIGKDNIFYIFISKELYNNMFENELFPSNFNFLKLDFSNSFLRAIYEQIYLPFFVLSHKIDVLFCPANIVSFFAPAKKVVWVQNIIPFMNKGIRSSIVSSWLMFWVSKLSVKIADRVIASTENSLELLLAAGTTPSKCRRIYLGASSFIFENQKKEKLILSVSNIYPHKNFDVLIRAFALLPDLIKNEYQIIIAGKVVGKESQEEFIRLKKTCGILSINDKIVFDMTADEFKIKRYYEKSELFVMPSLVESFSLPVVEAMSAGLPIIASDSTCLSEVAGNAGLFFKTNSPKDLAAKIEILLVDNKLSSSLSCAGLKRAPQFSWNKAAKSLLACFAEL</sequence>
<evidence type="ECO:0000256" key="1">
    <source>
        <dbReference type="ARBA" id="ARBA00022679"/>
    </source>
</evidence>
<evidence type="ECO:0000313" key="4">
    <source>
        <dbReference type="Proteomes" id="UP000488506"/>
    </source>
</evidence>
<dbReference type="AlphaFoldDB" id="A0A833L2H8"/>
<dbReference type="EMBL" id="WPAF01000001">
    <property type="protein sequence ID" value="KAF0135189.1"/>
    <property type="molecule type" value="Genomic_DNA"/>
</dbReference>
<dbReference type="Gene3D" id="3.40.50.2000">
    <property type="entry name" value="Glycogen Phosphorylase B"/>
    <property type="match status" value="2"/>
</dbReference>
<keyword evidence="1 3" id="KW-0808">Transferase</keyword>
<protein>
    <submittedName>
        <fullName evidence="3">Group 1 glycosyl transferase</fullName>
    </submittedName>
</protein>
<dbReference type="Pfam" id="PF00534">
    <property type="entry name" value="Glycos_transf_1"/>
    <property type="match status" value="1"/>
</dbReference>
<dbReference type="SUPFAM" id="SSF53756">
    <property type="entry name" value="UDP-Glycosyltransferase/glycogen phosphorylase"/>
    <property type="match status" value="1"/>
</dbReference>
<accession>A0A833L2H8</accession>
<proteinExistence type="predicted"/>
<reference evidence="3 4" key="1">
    <citation type="submission" date="2019-12" db="EMBL/GenBank/DDBJ databases">
        <authorList>
            <person name="Wolfe R."/>
            <person name="Danczak R."/>
            <person name="Wilkins M."/>
        </authorList>
    </citation>
    <scope>NUCLEOTIDE SEQUENCE [LARGE SCALE GENOMIC DNA]</scope>
    <source>
        <strain evidence="3">X2_MaxBin.013</strain>
    </source>
</reference>
<dbReference type="InterPro" id="IPR001296">
    <property type="entry name" value="Glyco_trans_1"/>
</dbReference>
<dbReference type="PANTHER" id="PTHR46401:SF2">
    <property type="entry name" value="GLYCOSYLTRANSFERASE WBBK-RELATED"/>
    <property type="match status" value="1"/>
</dbReference>
<organism evidence="3 4">
    <name type="scientific">Candidatus Saganbacteria bacterium</name>
    <dbReference type="NCBI Taxonomy" id="2575572"/>
    <lineage>
        <taxon>Bacteria</taxon>
        <taxon>Bacillati</taxon>
        <taxon>Saganbacteria</taxon>
    </lineage>
</organism>
<name>A0A833L2H8_UNCSA</name>
<dbReference type="Proteomes" id="UP000488506">
    <property type="component" value="Unassembled WGS sequence"/>
</dbReference>
<feature type="domain" description="Glycosyl transferase family 1" evidence="2">
    <location>
        <begin position="184"/>
        <end position="347"/>
    </location>
</feature>
<dbReference type="CDD" id="cd03809">
    <property type="entry name" value="GT4_MtfB-like"/>
    <property type="match status" value="1"/>
</dbReference>
<dbReference type="GO" id="GO:0016757">
    <property type="term" value="F:glycosyltransferase activity"/>
    <property type="evidence" value="ECO:0007669"/>
    <property type="project" value="InterPro"/>
</dbReference>
<evidence type="ECO:0000259" key="2">
    <source>
        <dbReference type="Pfam" id="PF00534"/>
    </source>
</evidence>
<dbReference type="GO" id="GO:0009103">
    <property type="term" value="P:lipopolysaccharide biosynthetic process"/>
    <property type="evidence" value="ECO:0007669"/>
    <property type="project" value="TreeGrafter"/>
</dbReference>
<dbReference type="PANTHER" id="PTHR46401">
    <property type="entry name" value="GLYCOSYLTRANSFERASE WBBK-RELATED"/>
    <property type="match status" value="1"/>
</dbReference>
<comment type="caution">
    <text evidence="3">The sequence shown here is derived from an EMBL/GenBank/DDBJ whole genome shotgun (WGS) entry which is preliminary data.</text>
</comment>
<evidence type="ECO:0000313" key="3">
    <source>
        <dbReference type="EMBL" id="KAF0135189.1"/>
    </source>
</evidence>